<feature type="region of interest" description="Disordered" evidence="1">
    <location>
        <begin position="233"/>
        <end position="328"/>
    </location>
</feature>
<evidence type="ECO:0000313" key="2">
    <source>
        <dbReference type="EMBL" id="MCO6409489.1"/>
    </source>
</evidence>
<feature type="compositionally biased region" description="Polar residues" evidence="1">
    <location>
        <begin position="306"/>
        <end position="316"/>
    </location>
</feature>
<gene>
    <name evidence="2" type="ORF">GTW23_15005</name>
</gene>
<comment type="caution">
    <text evidence="2">The sequence shown here is derived from an EMBL/GenBank/DDBJ whole genome shotgun (WGS) entry which is preliminary data.</text>
</comment>
<accession>A0ABT1CTG0</accession>
<reference evidence="2 3" key="1">
    <citation type="submission" date="2020-01" db="EMBL/GenBank/DDBJ databases">
        <title>Genomes of bacteria type strains.</title>
        <authorList>
            <person name="Chen J."/>
            <person name="Zhu S."/>
            <person name="Yang J."/>
        </authorList>
    </citation>
    <scope>NUCLEOTIDE SEQUENCE [LARGE SCALE GENOMIC DNA]</scope>
    <source>
        <strain evidence="2 3">DSM 16655</strain>
    </source>
</reference>
<protein>
    <submittedName>
        <fullName evidence="2">Uncharacterized protein</fullName>
    </submittedName>
</protein>
<proteinExistence type="predicted"/>
<keyword evidence="3" id="KW-1185">Reference proteome</keyword>
<organism evidence="2 3">
    <name type="scientific">Hoeflea alexandrii</name>
    <dbReference type="NCBI Taxonomy" id="288436"/>
    <lineage>
        <taxon>Bacteria</taxon>
        <taxon>Pseudomonadati</taxon>
        <taxon>Pseudomonadota</taxon>
        <taxon>Alphaproteobacteria</taxon>
        <taxon>Hyphomicrobiales</taxon>
        <taxon>Rhizobiaceae</taxon>
        <taxon>Hoeflea</taxon>
    </lineage>
</organism>
<feature type="compositionally biased region" description="Low complexity" evidence="1">
    <location>
        <begin position="240"/>
        <end position="257"/>
    </location>
</feature>
<dbReference type="EMBL" id="JAAAML010000003">
    <property type="protein sequence ID" value="MCO6409489.1"/>
    <property type="molecule type" value="Genomic_DNA"/>
</dbReference>
<dbReference type="Proteomes" id="UP001320715">
    <property type="component" value="Unassembled WGS sequence"/>
</dbReference>
<sequence length="328" mass="35205">MSNATMLKRISALESRKAERAKKAAGSGVVDYEIWQLNDEEIHPTARCVLPPEGTAHAHHVVMQSIPSNRYIDPGKSILPFWCRSSVIDDQAMIDDPACPVVGSFQFCARGPNLVPLRGPLTTLEINNGGRQVGSHEDMTPAARLAALEPGHDDVSDVEAATPLVESDEVRADQFTRQKRMMDELIRLQSHGCEVIIDLAVLGGRSLSDPDGFADAVTVSGSSRAPAVTLVSDQVDDTTGDNAKGEAAQAADGAAKGWEGDGDQWSSDDLARALGFEQDDRSHSTSDDEMTAGVEEHLASLRAKPTDQTGTVSTRPTPYGTANRFDDR</sequence>
<evidence type="ECO:0000313" key="3">
    <source>
        <dbReference type="Proteomes" id="UP001320715"/>
    </source>
</evidence>
<evidence type="ECO:0000256" key="1">
    <source>
        <dbReference type="SAM" id="MobiDB-lite"/>
    </source>
</evidence>
<dbReference type="RefSeq" id="WP_252916358.1">
    <property type="nucleotide sequence ID" value="NZ_JAAAML010000003.1"/>
</dbReference>
<name>A0ABT1CTG0_9HYPH</name>